<dbReference type="OrthoDB" id="1523598at2"/>
<organism evidence="2 3">
    <name type="scientific">Neiella marina</name>
    <dbReference type="NCBI Taxonomy" id="508461"/>
    <lineage>
        <taxon>Bacteria</taxon>
        <taxon>Pseudomonadati</taxon>
        <taxon>Pseudomonadota</taxon>
        <taxon>Gammaproteobacteria</taxon>
        <taxon>Alteromonadales</taxon>
        <taxon>Echinimonadaceae</taxon>
        <taxon>Neiella</taxon>
    </lineage>
</organism>
<dbReference type="RefSeq" id="WP_087506336.1">
    <property type="nucleotide sequence ID" value="NZ_BMDX01000022.1"/>
</dbReference>
<dbReference type="SMART" id="SM00287">
    <property type="entry name" value="SH3b"/>
    <property type="match status" value="3"/>
</dbReference>
<gene>
    <name evidence="2" type="ORF">GCM10011369_32130</name>
</gene>
<dbReference type="Gene3D" id="2.30.30.40">
    <property type="entry name" value="SH3 Domains"/>
    <property type="match status" value="3"/>
</dbReference>
<evidence type="ECO:0000313" key="2">
    <source>
        <dbReference type="EMBL" id="GGA87623.1"/>
    </source>
</evidence>
<reference evidence="3" key="1">
    <citation type="journal article" date="2019" name="Int. J. Syst. Evol. Microbiol.">
        <title>The Global Catalogue of Microorganisms (GCM) 10K type strain sequencing project: providing services to taxonomists for standard genome sequencing and annotation.</title>
        <authorList>
            <consortium name="The Broad Institute Genomics Platform"/>
            <consortium name="The Broad Institute Genome Sequencing Center for Infectious Disease"/>
            <person name="Wu L."/>
            <person name="Ma J."/>
        </authorList>
    </citation>
    <scope>NUCLEOTIDE SEQUENCE [LARGE SCALE GENOMIC DNA]</scope>
    <source>
        <strain evidence="3">CGMCC 1.10130</strain>
    </source>
</reference>
<protein>
    <recommendedName>
        <fullName evidence="1">SH3b domain-containing protein</fullName>
    </recommendedName>
</protein>
<dbReference type="EMBL" id="BMDX01000022">
    <property type="protein sequence ID" value="GGA87623.1"/>
    <property type="molecule type" value="Genomic_DNA"/>
</dbReference>
<dbReference type="PROSITE" id="PS51781">
    <property type="entry name" value="SH3B"/>
    <property type="match status" value="2"/>
</dbReference>
<dbReference type="PANTHER" id="PTHR34408:SF1">
    <property type="entry name" value="GLYCOSYL HYDROLASE FAMILY 19 DOMAIN-CONTAINING PROTEIN HI_1415"/>
    <property type="match status" value="1"/>
</dbReference>
<proteinExistence type="predicted"/>
<evidence type="ECO:0000259" key="1">
    <source>
        <dbReference type="PROSITE" id="PS51781"/>
    </source>
</evidence>
<dbReference type="InterPro" id="IPR003646">
    <property type="entry name" value="SH3-like_bac-type"/>
</dbReference>
<dbReference type="Proteomes" id="UP000619743">
    <property type="component" value="Unassembled WGS sequence"/>
</dbReference>
<feature type="domain" description="SH3b" evidence="1">
    <location>
        <begin position="1"/>
        <end position="62"/>
    </location>
</feature>
<name>A0A8J2U9K7_9GAMM</name>
<keyword evidence="3" id="KW-1185">Reference proteome</keyword>
<dbReference type="Pfam" id="PF11860">
    <property type="entry name" value="Muramidase"/>
    <property type="match status" value="1"/>
</dbReference>
<evidence type="ECO:0000313" key="3">
    <source>
        <dbReference type="Proteomes" id="UP000619743"/>
    </source>
</evidence>
<comment type="caution">
    <text evidence="2">The sequence shown here is derived from an EMBL/GenBank/DDBJ whole genome shotgun (WGS) entry which is preliminary data.</text>
</comment>
<dbReference type="AlphaFoldDB" id="A0A8J2U9K7"/>
<dbReference type="PANTHER" id="PTHR34408">
    <property type="entry name" value="FAMILY PROTEIN, PUTATIVE-RELATED"/>
    <property type="match status" value="1"/>
</dbReference>
<dbReference type="InterPro" id="IPR024408">
    <property type="entry name" value="Muramidase"/>
</dbReference>
<dbReference type="Pfam" id="PF08239">
    <property type="entry name" value="SH3_3"/>
    <property type="match status" value="3"/>
</dbReference>
<dbReference type="InterPro" id="IPR052354">
    <property type="entry name" value="Cell_Wall_Dynamics_Protein"/>
</dbReference>
<feature type="domain" description="SH3b" evidence="1">
    <location>
        <begin position="132"/>
        <end position="194"/>
    </location>
</feature>
<sequence length="464" mass="52283">MSTVVCTEPLNVRTLPGINSQILGVLEQGRALTTSGENKDWYEVEFQGSVGYIYGGYLAPIEQFAETLAVVSASALNVRAQPNAVGARLGVVRRNSVVKVQAVLNGWLEIEFNQGIGYVSQRYATLYGALPGFTASVDANLLNLRAAPSLQSAIVGQVPSGTKLNIDCVIGAWCQLVVNGQKAYTPVRYVRETRQPDEQVETLEAEDDDQLTIDKPTPNEPLNLVVAPLNKLPETGTSNQRNVARTWNNFGALLQRLSQEKQIDVACAVAVLCVESSGKGFEYDNQNRMIIRFENHKFYRYWGKQHQAKFDQHFKYTKGKAWTGHQWRANPDHQWQSFHGNQAKEWQTFLFALSIDKEAAMLSISMGAPQIMGFNYRQIGYDNVEQMFDAFSEDMESQIRGFFNFFSSAMLKQLQQLDFVAFAKGYNGDGQKQKYGQWIRNHYDAFKRLHDQTLTTNANNRRLA</sequence>
<accession>A0A8J2U9K7</accession>